<dbReference type="EMBL" id="BSYO01000017">
    <property type="protein sequence ID" value="GMH17232.1"/>
    <property type="molecule type" value="Genomic_DNA"/>
</dbReference>
<feature type="transmembrane region" description="Helical" evidence="7">
    <location>
        <begin position="452"/>
        <end position="469"/>
    </location>
</feature>
<dbReference type="InterPro" id="IPR000109">
    <property type="entry name" value="POT_fam"/>
</dbReference>
<comment type="subcellular location">
    <subcellularLocation>
        <location evidence="1">Membrane</location>
        <topology evidence="1">Multi-pass membrane protein</topology>
    </subcellularLocation>
</comment>
<dbReference type="GO" id="GO:0016020">
    <property type="term" value="C:membrane"/>
    <property type="evidence" value="ECO:0007669"/>
    <property type="project" value="UniProtKB-SubCell"/>
</dbReference>
<feature type="transmembrane region" description="Helical" evidence="7">
    <location>
        <begin position="410"/>
        <end position="431"/>
    </location>
</feature>
<keyword evidence="5 7" id="KW-0472">Membrane</keyword>
<keyword evidence="3 7" id="KW-0812">Transmembrane</keyword>
<organism evidence="8 9">
    <name type="scientific">Nepenthes gracilis</name>
    <name type="common">Slender pitcher plant</name>
    <dbReference type="NCBI Taxonomy" id="150966"/>
    <lineage>
        <taxon>Eukaryota</taxon>
        <taxon>Viridiplantae</taxon>
        <taxon>Streptophyta</taxon>
        <taxon>Embryophyta</taxon>
        <taxon>Tracheophyta</taxon>
        <taxon>Spermatophyta</taxon>
        <taxon>Magnoliopsida</taxon>
        <taxon>eudicotyledons</taxon>
        <taxon>Gunneridae</taxon>
        <taxon>Pentapetalae</taxon>
        <taxon>Caryophyllales</taxon>
        <taxon>Nepenthaceae</taxon>
        <taxon>Nepenthes</taxon>
    </lineage>
</organism>
<comment type="caution">
    <text evidence="8">The sequence shown here is derived from an EMBL/GenBank/DDBJ whole genome shotgun (WGS) entry which is preliminary data.</text>
</comment>
<feature type="transmembrane region" description="Helical" evidence="7">
    <location>
        <begin position="124"/>
        <end position="146"/>
    </location>
</feature>
<sequence length="658" mass="72319">MEENQANLEAASLSSVSMEVLDDKDSSRKDCTRDGSLDRHGRPAIKGRTGGWRSGLLILVNQGLVTLAFGGVEVNMVLFSKSVLRQTNAEAANSFSRWMGTVYLFSLMGAFLSDSYLGRYLTCVIFQVVFTIGLVACSLVTQLLLLKPHGCGTIGQVCDPHSPFEVTMFYISIYLVALGNGAPEPALATFGSDQFDEEDPEEKRSKTSFFSHFYVALNLGALIAETVLVYLENLGLYVLGFWISAACGTAALILLLSGTLRYRHFKPSGNPISRFSQVILASFRKMHLEVPSHGEGLYEVDGKDGEAGGTRRILHTDGFKFLDRAAIIAPTDMISFNARKNEQKQSTPDPWQLCTVTQVEEVKCVLRLLPIWLCTIISSVVFIQMLSLFVEQGAAMNTAVTAGFHLPPASMTAFDIISTSAFIVFYDKLILPLFVKLTKRKAPNPPTELQRIGIGLAIAIVAMVIAGFVEQQRRRYAAGDGQEISSLSIFWQCPQYILVGVSEAFVYVAQWEFFSRQTPHGLKSIGLGLSMSSSAIGSYLCSAILTVVMVITSHSGKPGWVPPNLNDGHLDRFFFLSAGLTALNLGVYLLCARSTIPSSKQNLHFPVKFLKETVEARFILLLVKEFTLLIFLEFSLAEADRVAGHESMSYCQDSEIML</sequence>
<evidence type="ECO:0000256" key="7">
    <source>
        <dbReference type="SAM" id="Phobius"/>
    </source>
</evidence>
<feature type="transmembrane region" description="Helical" evidence="7">
    <location>
        <begin position="213"/>
        <end position="231"/>
    </location>
</feature>
<keyword evidence="4 7" id="KW-1133">Transmembrane helix</keyword>
<feature type="transmembrane region" description="Helical" evidence="7">
    <location>
        <begin position="489"/>
        <end position="508"/>
    </location>
</feature>
<dbReference type="InterPro" id="IPR036259">
    <property type="entry name" value="MFS_trans_sf"/>
</dbReference>
<feature type="transmembrane region" description="Helical" evidence="7">
    <location>
        <begin position="368"/>
        <end position="390"/>
    </location>
</feature>
<dbReference type="Pfam" id="PF00854">
    <property type="entry name" value="PTR2"/>
    <property type="match status" value="1"/>
</dbReference>
<evidence type="ECO:0000256" key="3">
    <source>
        <dbReference type="ARBA" id="ARBA00022692"/>
    </source>
</evidence>
<evidence type="ECO:0000256" key="4">
    <source>
        <dbReference type="ARBA" id="ARBA00022989"/>
    </source>
</evidence>
<reference evidence="8" key="1">
    <citation type="submission" date="2023-05" db="EMBL/GenBank/DDBJ databases">
        <title>Nepenthes gracilis genome sequencing.</title>
        <authorList>
            <person name="Fukushima K."/>
        </authorList>
    </citation>
    <scope>NUCLEOTIDE SEQUENCE</scope>
    <source>
        <strain evidence="8">SING2019-196</strain>
    </source>
</reference>
<comment type="similarity">
    <text evidence="2">Belongs to the major facilitator superfamily. Proton-dependent oligopeptide transporter (POT/PTR) (TC 2.A.17) family.</text>
</comment>
<evidence type="ECO:0000256" key="1">
    <source>
        <dbReference type="ARBA" id="ARBA00004141"/>
    </source>
</evidence>
<evidence type="ECO:0000256" key="5">
    <source>
        <dbReference type="ARBA" id="ARBA00023136"/>
    </source>
</evidence>
<dbReference type="Proteomes" id="UP001279734">
    <property type="component" value="Unassembled WGS sequence"/>
</dbReference>
<evidence type="ECO:0000256" key="2">
    <source>
        <dbReference type="ARBA" id="ARBA00005982"/>
    </source>
</evidence>
<keyword evidence="9" id="KW-1185">Reference proteome</keyword>
<feature type="region of interest" description="Disordered" evidence="6">
    <location>
        <begin position="1"/>
        <end position="42"/>
    </location>
</feature>
<feature type="compositionally biased region" description="Polar residues" evidence="6">
    <location>
        <begin position="1"/>
        <end position="17"/>
    </location>
</feature>
<dbReference type="AlphaFoldDB" id="A0AAD3XTQ0"/>
<dbReference type="Gene3D" id="1.20.1250.20">
    <property type="entry name" value="MFS general substrate transporter like domains"/>
    <property type="match status" value="1"/>
</dbReference>
<dbReference type="PANTHER" id="PTHR11654">
    <property type="entry name" value="OLIGOPEPTIDE TRANSPORTER-RELATED"/>
    <property type="match status" value="1"/>
</dbReference>
<feature type="compositionally biased region" description="Basic and acidic residues" evidence="6">
    <location>
        <begin position="21"/>
        <end position="41"/>
    </location>
</feature>
<proteinExistence type="inferred from homology"/>
<feature type="transmembrane region" description="Helical" evidence="7">
    <location>
        <begin position="529"/>
        <end position="553"/>
    </location>
</feature>
<evidence type="ECO:0000256" key="6">
    <source>
        <dbReference type="SAM" id="MobiDB-lite"/>
    </source>
</evidence>
<evidence type="ECO:0000313" key="9">
    <source>
        <dbReference type="Proteomes" id="UP001279734"/>
    </source>
</evidence>
<feature type="transmembrane region" description="Helical" evidence="7">
    <location>
        <begin position="56"/>
        <end position="79"/>
    </location>
</feature>
<name>A0AAD3XTQ0_NEPGR</name>
<protein>
    <submittedName>
        <fullName evidence="8">Uncharacterized protein</fullName>
    </submittedName>
</protein>
<feature type="transmembrane region" description="Helical" evidence="7">
    <location>
        <begin position="237"/>
        <end position="256"/>
    </location>
</feature>
<feature type="transmembrane region" description="Helical" evidence="7">
    <location>
        <begin position="573"/>
        <end position="591"/>
    </location>
</feature>
<feature type="transmembrane region" description="Helical" evidence="7">
    <location>
        <begin position="100"/>
        <end position="118"/>
    </location>
</feature>
<evidence type="ECO:0000313" key="8">
    <source>
        <dbReference type="EMBL" id="GMH17232.1"/>
    </source>
</evidence>
<dbReference type="GO" id="GO:0022857">
    <property type="term" value="F:transmembrane transporter activity"/>
    <property type="evidence" value="ECO:0007669"/>
    <property type="project" value="InterPro"/>
</dbReference>
<dbReference type="SUPFAM" id="SSF103473">
    <property type="entry name" value="MFS general substrate transporter"/>
    <property type="match status" value="1"/>
</dbReference>
<accession>A0AAD3XTQ0</accession>
<gene>
    <name evidence="8" type="ORF">Nepgr_019073</name>
</gene>